<evidence type="ECO:0000259" key="2">
    <source>
        <dbReference type="Pfam" id="PF07596"/>
    </source>
</evidence>
<dbReference type="AlphaFoldDB" id="D2R3W7"/>
<evidence type="ECO:0000256" key="1">
    <source>
        <dbReference type="SAM" id="Phobius"/>
    </source>
</evidence>
<dbReference type="PANTHER" id="PTHR30093">
    <property type="entry name" value="GENERAL SECRETION PATHWAY PROTEIN G"/>
    <property type="match status" value="1"/>
</dbReference>
<feature type="domain" description="DUF1559" evidence="2">
    <location>
        <begin position="245"/>
        <end position="277"/>
    </location>
</feature>
<evidence type="ECO:0000313" key="4">
    <source>
        <dbReference type="Proteomes" id="UP000001887"/>
    </source>
</evidence>
<feature type="domain" description="DUF1559" evidence="2">
    <location>
        <begin position="88"/>
        <end position="189"/>
    </location>
</feature>
<protein>
    <recommendedName>
        <fullName evidence="2">DUF1559 domain-containing protein</fullName>
    </recommendedName>
</protein>
<dbReference type="eggNOG" id="COG2165">
    <property type="taxonomic scope" value="Bacteria"/>
</dbReference>
<dbReference type="InterPro" id="IPR045584">
    <property type="entry name" value="Pilin-like"/>
</dbReference>
<name>D2R3W7_PIRSD</name>
<dbReference type="SUPFAM" id="SSF54523">
    <property type="entry name" value="Pili subunits"/>
    <property type="match status" value="1"/>
</dbReference>
<dbReference type="Pfam" id="PF07596">
    <property type="entry name" value="SBP_bac_10"/>
    <property type="match status" value="2"/>
</dbReference>
<sequence>MPLEFSCPHCGTTTLVEDQFAGHRGPCIGCTREIVVPLIPRDYRAAPSRASAVNSSWMLYGVITLCCLLVLATLGAGITFLVIPMVQVAQAEARRSQCEMNMQAIAGALLQYHREYQAFPPATVTDKAGTPLYSWRVLILPYLGPEGEQLHTEFRLQEPWDSPKNMSLVSRMPAVFNSPSDENSRFQFHTSYLVVTGNNSLFPPGKSKSISEILDATDETILFVEAKETGVVWSEPRDLVFGVANLKQGVDLGGNHPGGMQAAMADGSVKFLPQDIPVESIEAMVTPAGGDWTGGGQ</sequence>
<keyword evidence="1" id="KW-0472">Membrane</keyword>
<keyword evidence="1" id="KW-1133">Transmembrane helix</keyword>
<dbReference type="Proteomes" id="UP000001887">
    <property type="component" value="Chromosome"/>
</dbReference>
<reference evidence="3 4" key="1">
    <citation type="journal article" date="2009" name="Stand. Genomic Sci.">
        <title>Complete genome sequence of Pirellula staleyi type strain (ATCC 27377).</title>
        <authorList>
            <person name="Clum A."/>
            <person name="Tindall B.J."/>
            <person name="Sikorski J."/>
            <person name="Ivanova N."/>
            <person name="Mavrommatis K."/>
            <person name="Lucas S."/>
            <person name="Glavina del Rio T."/>
            <person name="Nolan M."/>
            <person name="Chen F."/>
            <person name="Tice H."/>
            <person name="Pitluck S."/>
            <person name="Cheng J.F."/>
            <person name="Chertkov O."/>
            <person name="Brettin T."/>
            <person name="Han C."/>
            <person name="Detter J.C."/>
            <person name="Kuske C."/>
            <person name="Bruce D."/>
            <person name="Goodwin L."/>
            <person name="Ovchinikova G."/>
            <person name="Pati A."/>
            <person name="Mikhailova N."/>
            <person name="Chen A."/>
            <person name="Palaniappan K."/>
            <person name="Land M."/>
            <person name="Hauser L."/>
            <person name="Chang Y.J."/>
            <person name="Jeffries C.D."/>
            <person name="Chain P."/>
            <person name="Rohde M."/>
            <person name="Goker M."/>
            <person name="Bristow J."/>
            <person name="Eisen J.A."/>
            <person name="Markowitz V."/>
            <person name="Hugenholtz P."/>
            <person name="Kyrpides N.C."/>
            <person name="Klenk H.P."/>
            <person name="Lapidus A."/>
        </authorList>
    </citation>
    <scope>NUCLEOTIDE SEQUENCE [LARGE SCALE GENOMIC DNA]</scope>
    <source>
        <strain evidence="4">ATCC 27377 / DSM 6068 / ICPB 4128</strain>
    </source>
</reference>
<gene>
    <name evidence="3" type="ordered locus">Psta_4167</name>
</gene>
<dbReference type="HOGENOM" id="CLU_041661_0_1_0"/>
<evidence type="ECO:0000313" key="3">
    <source>
        <dbReference type="EMBL" id="ADB18816.1"/>
    </source>
</evidence>
<dbReference type="InterPro" id="IPR011453">
    <property type="entry name" value="DUF1559"/>
</dbReference>
<proteinExistence type="predicted"/>
<organism evidence="3 4">
    <name type="scientific">Pirellula staleyi (strain ATCC 27377 / DSM 6068 / ICPB 4128)</name>
    <name type="common">Pirella staleyi</name>
    <dbReference type="NCBI Taxonomy" id="530564"/>
    <lineage>
        <taxon>Bacteria</taxon>
        <taxon>Pseudomonadati</taxon>
        <taxon>Planctomycetota</taxon>
        <taxon>Planctomycetia</taxon>
        <taxon>Pirellulales</taxon>
        <taxon>Pirellulaceae</taxon>
        <taxon>Pirellula</taxon>
    </lineage>
</organism>
<feature type="transmembrane region" description="Helical" evidence="1">
    <location>
        <begin position="57"/>
        <end position="86"/>
    </location>
</feature>
<dbReference type="OrthoDB" id="285651at2"/>
<keyword evidence="1" id="KW-0812">Transmembrane</keyword>
<keyword evidence="4" id="KW-1185">Reference proteome</keyword>
<dbReference type="PANTHER" id="PTHR30093:SF2">
    <property type="entry name" value="TYPE II SECRETION SYSTEM PROTEIN H"/>
    <property type="match status" value="1"/>
</dbReference>
<dbReference type="KEGG" id="psl:Psta_4167"/>
<dbReference type="InterPro" id="IPR027558">
    <property type="entry name" value="Pre_pil_HX9DG_C"/>
</dbReference>
<dbReference type="EMBL" id="CP001848">
    <property type="protein sequence ID" value="ADB18816.1"/>
    <property type="molecule type" value="Genomic_DNA"/>
</dbReference>
<dbReference type="NCBIfam" id="TIGR04294">
    <property type="entry name" value="pre_pil_HX9DG"/>
    <property type="match status" value="1"/>
</dbReference>
<accession>D2R3W7</accession>